<dbReference type="GO" id="GO:0005886">
    <property type="term" value="C:plasma membrane"/>
    <property type="evidence" value="ECO:0007669"/>
    <property type="project" value="UniProtKB-SubCell"/>
</dbReference>
<dbReference type="InterPro" id="IPR040423">
    <property type="entry name" value="PEA_transferase"/>
</dbReference>
<comment type="caution">
    <text evidence="2">The sequence shown here is derived from an EMBL/GenBank/DDBJ whole genome shotgun (WGS) entry which is preliminary data.</text>
</comment>
<dbReference type="EC" id="2.7.-.-" evidence="2"/>
<keyword evidence="3" id="KW-1185">Reference proteome</keyword>
<dbReference type="InterPro" id="IPR000917">
    <property type="entry name" value="Sulfatase_N"/>
</dbReference>
<organism evidence="2 3">
    <name type="scientific">Pseudoalteromonas haloplanktis</name>
    <name type="common">Alteromonas haloplanktis</name>
    <dbReference type="NCBI Taxonomy" id="228"/>
    <lineage>
        <taxon>Bacteria</taxon>
        <taxon>Pseudomonadati</taxon>
        <taxon>Pseudomonadota</taxon>
        <taxon>Gammaproteobacteria</taxon>
        <taxon>Alteromonadales</taxon>
        <taxon>Pseudoalteromonadaceae</taxon>
        <taxon>Pseudoalteromonas</taxon>
    </lineage>
</organism>
<name>A0A9W4W3M4_PSEHA</name>
<keyword evidence="2" id="KW-0808">Transferase</keyword>
<dbReference type="PANTHER" id="PTHR30443">
    <property type="entry name" value="INNER MEMBRANE PROTEIN"/>
    <property type="match status" value="1"/>
</dbReference>
<protein>
    <submittedName>
        <fullName evidence="2">Phosphatidylethanolamine transferase Mcr-1</fullName>
        <ecNumber evidence="2">2.7.-.-</ecNumber>
    </submittedName>
</protein>
<dbReference type="EMBL" id="CAMAPB010000222">
    <property type="protein sequence ID" value="CAH9067190.1"/>
    <property type="molecule type" value="Genomic_DNA"/>
</dbReference>
<dbReference type="GO" id="GO:0009244">
    <property type="term" value="P:lipopolysaccharide core region biosynthetic process"/>
    <property type="evidence" value="ECO:0007669"/>
    <property type="project" value="TreeGrafter"/>
</dbReference>
<dbReference type="Gene3D" id="3.40.720.10">
    <property type="entry name" value="Alkaline Phosphatase, subunit A"/>
    <property type="match status" value="1"/>
</dbReference>
<dbReference type="Proteomes" id="UP001152447">
    <property type="component" value="Unassembled WGS sequence"/>
</dbReference>
<accession>A0A9W4W3M4</accession>
<proteinExistence type="predicted"/>
<gene>
    <name evidence="2" type="primary">mcr1</name>
    <name evidence="2" type="ORF">PSEHALCIP103_03744</name>
</gene>
<sequence length="94" mass="10499">MFYIGDHGESLGKNGLYLHGMPYMLAPEEQTHVPLIAWFGSSSHVDMESTVKQSKKESSHDAFSFSLLHALNISTDMSLPEKAPSPLFVMQEEE</sequence>
<evidence type="ECO:0000313" key="3">
    <source>
        <dbReference type="Proteomes" id="UP001152447"/>
    </source>
</evidence>
<dbReference type="PANTHER" id="PTHR30443:SF0">
    <property type="entry name" value="PHOSPHOETHANOLAMINE TRANSFERASE EPTA"/>
    <property type="match status" value="1"/>
</dbReference>
<feature type="domain" description="Sulfatase N-terminal" evidence="1">
    <location>
        <begin position="1"/>
        <end position="73"/>
    </location>
</feature>
<dbReference type="SUPFAM" id="SSF53649">
    <property type="entry name" value="Alkaline phosphatase-like"/>
    <property type="match status" value="1"/>
</dbReference>
<dbReference type="AlphaFoldDB" id="A0A9W4W3M4"/>
<reference evidence="2" key="1">
    <citation type="submission" date="2022-07" db="EMBL/GenBank/DDBJ databases">
        <authorList>
            <person name="Criscuolo A."/>
        </authorList>
    </citation>
    <scope>NUCLEOTIDE SEQUENCE</scope>
    <source>
        <strain evidence="2">CIP103197</strain>
    </source>
</reference>
<evidence type="ECO:0000313" key="2">
    <source>
        <dbReference type="EMBL" id="CAH9067190.1"/>
    </source>
</evidence>
<dbReference type="InterPro" id="IPR017850">
    <property type="entry name" value="Alkaline_phosphatase_core_sf"/>
</dbReference>
<dbReference type="Pfam" id="PF00884">
    <property type="entry name" value="Sulfatase"/>
    <property type="match status" value="1"/>
</dbReference>
<evidence type="ECO:0000259" key="1">
    <source>
        <dbReference type="Pfam" id="PF00884"/>
    </source>
</evidence>
<dbReference type="GO" id="GO:0016776">
    <property type="term" value="F:phosphotransferase activity, phosphate group as acceptor"/>
    <property type="evidence" value="ECO:0007669"/>
    <property type="project" value="TreeGrafter"/>
</dbReference>